<proteinExistence type="predicted"/>
<dbReference type="Pfam" id="PF12385">
    <property type="entry name" value="Peptidase_C70"/>
    <property type="match status" value="1"/>
</dbReference>
<comment type="caution">
    <text evidence="1">The sequence shown here is derived from an EMBL/GenBank/DDBJ whole genome shotgun (WGS) entry which is preliminary data.</text>
</comment>
<dbReference type="InterPro" id="IPR022118">
    <property type="entry name" value="Peptidase_C70_AvrRpt2"/>
</dbReference>
<dbReference type="EMBL" id="QGHA01000014">
    <property type="protein sequence ID" value="PWK70824.1"/>
    <property type="molecule type" value="Genomic_DNA"/>
</dbReference>
<evidence type="ECO:0000313" key="1">
    <source>
        <dbReference type="EMBL" id="PWK70824.1"/>
    </source>
</evidence>
<dbReference type="AlphaFoldDB" id="A0A316GZI9"/>
<accession>A0A316GZI9</accession>
<protein>
    <submittedName>
        <fullName evidence="1">Papain like cysteine protease AvrRpt2</fullName>
    </submittedName>
</protein>
<keyword evidence="1" id="KW-0645">Protease</keyword>
<keyword evidence="1" id="KW-0378">Hydrolase</keyword>
<gene>
    <name evidence="1" type="ORF">LX99_04531</name>
</gene>
<dbReference type="GO" id="GO:0008233">
    <property type="term" value="F:peptidase activity"/>
    <property type="evidence" value="ECO:0007669"/>
    <property type="project" value="UniProtKB-KW"/>
</dbReference>
<keyword evidence="2" id="KW-1185">Reference proteome</keyword>
<dbReference type="GO" id="GO:0006508">
    <property type="term" value="P:proteolysis"/>
    <property type="evidence" value="ECO:0007669"/>
    <property type="project" value="UniProtKB-KW"/>
</dbReference>
<name>A0A316GZI9_9SPHI</name>
<dbReference type="Proteomes" id="UP000245678">
    <property type="component" value="Unassembled WGS sequence"/>
</dbReference>
<sequence length="189" mass="20627">MQLNAGLDDQIGLVSPGTMGSLAPSYPVERQLMHNWCWAATAVSLRRFYRDMNIPNQQQFVAQVTQRGICASGPLNPYCDLTHDLGDAVYASGHLSNPYPSALIPNDVINFIQGGARPIVCQMYLPQGSLGIGIGHAVSIISAQPDNQGGLSVWVADPGDAAILHMSYNQLRSNYRNWGGQWLRSYTTH</sequence>
<evidence type="ECO:0000313" key="2">
    <source>
        <dbReference type="Proteomes" id="UP000245678"/>
    </source>
</evidence>
<organism evidence="1 2">
    <name type="scientific">Mucilaginibacter oryzae</name>
    <dbReference type="NCBI Taxonomy" id="468058"/>
    <lineage>
        <taxon>Bacteria</taxon>
        <taxon>Pseudomonadati</taxon>
        <taxon>Bacteroidota</taxon>
        <taxon>Sphingobacteriia</taxon>
        <taxon>Sphingobacteriales</taxon>
        <taxon>Sphingobacteriaceae</taxon>
        <taxon>Mucilaginibacter</taxon>
    </lineage>
</organism>
<reference evidence="1 2" key="1">
    <citation type="submission" date="2018-05" db="EMBL/GenBank/DDBJ databases">
        <title>Genomic Encyclopedia of Archaeal and Bacterial Type Strains, Phase II (KMG-II): from individual species to whole genera.</title>
        <authorList>
            <person name="Goeker M."/>
        </authorList>
    </citation>
    <scope>NUCLEOTIDE SEQUENCE [LARGE SCALE GENOMIC DNA]</scope>
    <source>
        <strain evidence="1 2">DSM 19975</strain>
    </source>
</reference>